<dbReference type="InterPro" id="IPR016875">
    <property type="entry name" value="UCP028200"/>
</dbReference>
<evidence type="ECO:0000313" key="3">
    <source>
        <dbReference type="Proteomes" id="UP000292554"/>
    </source>
</evidence>
<keyword evidence="3" id="KW-1185">Reference proteome</keyword>
<proteinExistence type="predicted"/>
<dbReference type="PROSITE" id="PS51257">
    <property type="entry name" value="PROKAR_LIPOPROTEIN"/>
    <property type="match status" value="1"/>
</dbReference>
<accession>A0ABY2ALS9</accession>
<dbReference type="PIRSF" id="PIRSF028200">
    <property type="entry name" value="UCP028200"/>
    <property type="match status" value="1"/>
</dbReference>
<evidence type="ECO:0000256" key="1">
    <source>
        <dbReference type="SAM" id="Coils"/>
    </source>
</evidence>
<comment type="caution">
    <text evidence="2">The sequence shown here is derived from an EMBL/GenBank/DDBJ whole genome shotgun (WGS) entry which is preliminary data.</text>
</comment>
<dbReference type="EMBL" id="SJXE01000007">
    <property type="protein sequence ID" value="TCI02470.1"/>
    <property type="molecule type" value="Genomic_DNA"/>
</dbReference>
<dbReference type="Proteomes" id="UP000292554">
    <property type="component" value="Unassembled WGS sequence"/>
</dbReference>
<gene>
    <name evidence="2" type="ORF">EZV61_14030</name>
</gene>
<dbReference type="RefSeq" id="WP_131416359.1">
    <property type="nucleotide sequence ID" value="NZ_SJXE01000007.1"/>
</dbReference>
<organism evidence="2 3">
    <name type="scientific">Corallincola luteus</name>
    <dbReference type="NCBI Taxonomy" id="1775177"/>
    <lineage>
        <taxon>Bacteria</taxon>
        <taxon>Pseudomonadati</taxon>
        <taxon>Pseudomonadota</taxon>
        <taxon>Gammaproteobacteria</taxon>
        <taxon>Alteromonadales</taxon>
        <taxon>Psychromonadaceae</taxon>
        <taxon>Corallincola</taxon>
    </lineage>
</organism>
<protein>
    <recommendedName>
        <fullName evidence="4">Lipoprotein</fullName>
    </recommendedName>
</protein>
<evidence type="ECO:0000313" key="2">
    <source>
        <dbReference type="EMBL" id="TCI02470.1"/>
    </source>
</evidence>
<name>A0ABY2ALS9_9GAMM</name>
<dbReference type="Pfam" id="PF19795">
    <property type="entry name" value="DUF6279"/>
    <property type="match status" value="1"/>
</dbReference>
<reference evidence="2 3" key="1">
    <citation type="submission" date="2019-02" db="EMBL/GenBank/DDBJ databases">
        <title>Corallincola luteus sp. nov., a marine bacterium isolated from surface sediment of Bohai Sea in China.</title>
        <authorList>
            <person name="Ren Q."/>
        </authorList>
    </citation>
    <scope>NUCLEOTIDE SEQUENCE [LARGE SCALE GENOMIC DNA]</scope>
    <source>
        <strain evidence="2 3">DASS28</strain>
    </source>
</reference>
<feature type="coiled-coil region" evidence="1">
    <location>
        <begin position="129"/>
        <end position="156"/>
    </location>
</feature>
<evidence type="ECO:0008006" key="4">
    <source>
        <dbReference type="Google" id="ProtNLM"/>
    </source>
</evidence>
<sequence>MNNLSRPRWRWITRTFFMLLVIGTLTACSTKMVYNYLDWIVPWTIDDYITLDSEQEAFVDRSLAQVLSWHRQEQLPLYAADLESLRSALKSELTIDEVVGFTKKARAHWYQLIEVMFPPLVEFGQSLSDEQARQLVATVREELDEIKAEHDEQTLEERQQEWREGMEEGLEDWLGSLTDGQILRIKEWSETRTSSFDLWIAYRYRWVDELEQTLAKRNQPAQFQQSAEHLLLQLDEIRGGEYLAAIEKNRRFYAQMIVDISTSMTKQQQTHLDDKLSELINDLTELHREE</sequence>
<keyword evidence="1" id="KW-0175">Coiled coil</keyword>